<dbReference type="AlphaFoldDB" id="A0A815F2D5"/>
<evidence type="ECO:0000313" key="3">
    <source>
        <dbReference type="EMBL" id="CAF3956869.1"/>
    </source>
</evidence>
<evidence type="ECO:0000313" key="4">
    <source>
        <dbReference type="EMBL" id="CAF4165430.1"/>
    </source>
</evidence>
<dbReference type="EMBL" id="CAJNOK010011871">
    <property type="protein sequence ID" value="CAF1150558.1"/>
    <property type="molecule type" value="Genomic_DNA"/>
</dbReference>
<gene>
    <name evidence="2" type="ORF">GPM918_LOCUS29440</name>
    <name evidence="1" type="ORF">OVA965_LOCUS21581</name>
    <name evidence="4" type="ORF">SRO942_LOCUS30019</name>
    <name evidence="3" type="ORF">TMI583_LOCUS22264</name>
</gene>
<proteinExistence type="predicted"/>
<dbReference type="EMBL" id="CAJOBA010030856">
    <property type="protein sequence ID" value="CAF3956869.1"/>
    <property type="molecule type" value="Genomic_DNA"/>
</dbReference>
<protein>
    <recommendedName>
        <fullName evidence="6">HTH psq-type domain-containing protein</fullName>
    </recommendedName>
</protein>
<keyword evidence="5" id="KW-1185">Reference proteome</keyword>
<dbReference type="Proteomes" id="UP000682733">
    <property type="component" value="Unassembled WGS sequence"/>
</dbReference>
<organism evidence="2 5">
    <name type="scientific">Didymodactylos carnosus</name>
    <dbReference type="NCBI Taxonomy" id="1234261"/>
    <lineage>
        <taxon>Eukaryota</taxon>
        <taxon>Metazoa</taxon>
        <taxon>Spiralia</taxon>
        <taxon>Gnathifera</taxon>
        <taxon>Rotifera</taxon>
        <taxon>Eurotatoria</taxon>
        <taxon>Bdelloidea</taxon>
        <taxon>Philodinida</taxon>
        <taxon>Philodinidae</taxon>
        <taxon>Didymodactylos</taxon>
    </lineage>
</organism>
<comment type="caution">
    <text evidence="2">The sequence shown here is derived from an EMBL/GenBank/DDBJ whole genome shotgun (WGS) entry which is preliminary data.</text>
</comment>
<dbReference type="Proteomes" id="UP000677228">
    <property type="component" value="Unassembled WGS sequence"/>
</dbReference>
<evidence type="ECO:0008006" key="6">
    <source>
        <dbReference type="Google" id="ProtNLM"/>
    </source>
</evidence>
<dbReference type="Proteomes" id="UP000681722">
    <property type="component" value="Unassembled WGS sequence"/>
</dbReference>
<dbReference type="EMBL" id="CAJOBC010047290">
    <property type="protein sequence ID" value="CAF4165430.1"/>
    <property type="molecule type" value="Genomic_DNA"/>
</dbReference>
<sequence>MSATEVDHMATQRNGEDVSRGLEKIENKEMTLRQSAKAFKIPPGTLSARISLKPIITLQGSTCQDLLKYAAEYVELVKLTARFPNGAPACDLWLREKMEGYVKTDEQCETGKSTCKRRHNRDRKRKFISVTNPVLTMIREKEGSGQSRNEICESIHSSSGKSHTTVLLTIAANGTNDAVGSQYRDKQFE</sequence>
<dbReference type="OrthoDB" id="10072016at2759"/>
<evidence type="ECO:0000313" key="1">
    <source>
        <dbReference type="EMBL" id="CAF1150558.1"/>
    </source>
</evidence>
<reference evidence="2" key="1">
    <citation type="submission" date="2021-02" db="EMBL/GenBank/DDBJ databases">
        <authorList>
            <person name="Nowell W R."/>
        </authorList>
    </citation>
    <scope>NUCLEOTIDE SEQUENCE</scope>
</reference>
<dbReference type="Gene3D" id="1.10.10.60">
    <property type="entry name" value="Homeodomain-like"/>
    <property type="match status" value="1"/>
</dbReference>
<accession>A0A815F2D5</accession>
<evidence type="ECO:0000313" key="5">
    <source>
        <dbReference type="Proteomes" id="UP000663829"/>
    </source>
</evidence>
<dbReference type="EMBL" id="CAJNOQ010013370">
    <property type="protein sequence ID" value="CAF1320310.1"/>
    <property type="molecule type" value="Genomic_DNA"/>
</dbReference>
<name>A0A815F2D5_9BILA</name>
<dbReference type="Proteomes" id="UP000663829">
    <property type="component" value="Unassembled WGS sequence"/>
</dbReference>
<evidence type="ECO:0000313" key="2">
    <source>
        <dbReference type="EMBL" id="CAF1320310.1"/>
    </source>
</evidence>